<organism evidence="2 3">
    <name type="scientific">Nocardia uniformis</name>
    <dbReference type="NCBI Taxonomy" id="53432"/>
    <lineage>
        <taxon>Bacteria</taxon>
        <taxon>Bacillati</taxon>
        <taxon>Actinomycetota</taxon>
        <taxon>Actinomycetes</taxon>
        <taxon>Mycobacteriales</taxon>
        <taxon>Nocardiaceae</taxon>
        <taxon>Nocardia</taxon>
    </lineage>
</organism>
<dbReference type="Proteomes" id="UP000586827">
    <property type="component" value="Unassembled WGS sequence"/>
</dbReference>
<feature type="region of interest" description="Disordered" evidence="1">
    <location>
        <begin position="371"/>
        <end position="424"/>
    </location>
</feature>
<dbReference type="EMBL" id="JABELX010000005">
    <property type="protein sequence ID" value="NNH71484.1"/>
    <property type="molecule type" value="Genomic_DNA"/>
</dbReference>
<protein>
    <submittedName>
        <fullName evidence="2">Uncharacterized protein</fullName>
    </submittedName>
</protein>
<evidence type="ECO:0000313" key="3">
    <source>
        <dbReference type="Proteomes" id="UP000586827"/>
    </source>
</evidence>
<dbReference type="RefSeq" id="WP_067521442.1">
    <property type="nucleotide sequence ID" value="NZ_JABELX010000005.1"/>
</dbReference>
<keyword evidence="3" id="KW-1185">Reference proteome</keyword>
<evidence type="ECO:0000256" key="1">
    <source>
        <dbReference type="SAM" id="MobiDB-lite"/>
    </source>
</evidence>
<gene>
    <name evidence="2" type="ORF">HLB23_16705</name>
</gene>
<sequence length="424" mass="45900">MTLELDEAHRLLAEGDAPGAVRTLRPAAETAPLSELAAVVERAATIIGFDDLAAAAHGAVSAPEDPVALFHFGSECGERGLSFLAVPVLRTALGYAPGAPAVLTELAYALECEYRHGEAVDLLAEHDSALRPWPHRYLLVFNAVLAGDIARAREQFSRLPEPEDAQWQPAYERVRDMLRRAEIAAGATALDQQDLRGWHFVLTGGYLATLSPYGFTAGMVGRWAYTQDSVERIGQTLDRLALVLAATDRHPRTVALLPGRDDRIVGLAAADLLGIPAVPYTPESTDTLVVAYDLRTLDETLEPTLRERADGRILYEHATCWTTPPLLNADISGFLHQTNVEPWGESLRIGDNGPETTPPDERPEAEIAAEIRRADGTPDPGDGDAPPDPDDVFTSFVAATRGAWPTGPRFAIRSPGPVRSSYFH</sequence>
<proteinExistence type="predicted"/>
<accession>A0A849BYX2</accession>
<name>A0A849BYX2_9NOCA</name>
<feature type="compositionally biased region" description="Acidic residues" evidence="1">
    <location>
        <begin position="381"/>
        <end position="391"/>
    </location>
</feature>
<evidence type="ECO:0000313" key="2">
    <source>
        <dbReference type="EMBL" id="NNH71484.1"/>
    </source>
</evidence>
<reference evidence="2 3" key="1">
    <citation type="submission" date="2020-05" db="EMBL/GenBank/DDBJ databases">
        <title>MicrobeNet Type strains.</title>
        <authorList>
            <person name="Nicholson A.C."/>
        </authorList>
    </citation>
    <scope>NUCLEOTIDE SEQUENCE [LARGE SCALE GENOMIC DNA]</scope>
    <source>
        <strain evidence="2 3">JCM 3224</strain>
    </source>
</reference>
<comment type="caution">
    <text evidence="2">The sequence shown here is derived from an EMBL/GenBank/DDBJ whole genome shotgun (WGS) entry which is preliminary data.</text>
</comment>
<dbReference type="AlphaFoldDB" id="A0A849BYX2"/>